<gene>
    <name evidence="2" type="ORF">DYB28_010651</name>
</gene>
<name>A0A9X8DWV5_APHAT</name>
<dbReference type="PANTHER" id="PTHR45786">
    <property type="entry name" value="DNA BINDING PROTEIN-LIKE"/>
    <property type="match status" value="1"/>
</dbReference>
<dbReference type="EMBL" id="QUTI01027984">
    <property type="protein sequence ID" value="RLO04925.1"/>
    <property type="molecule type" value="Genomic_DNA"/>
</dbReference>
<organism evidence="2 3">
    <name type="scientific">Aphanomyces astaci</name>
    <name type="common">Crayfish plague agent</name>
    <dbReference type="NCBI Taxonomy" id="112090"/>
    <lineage>
        <taxon>Eukaryota</taxon>
        <taxon>Sar</taxon>
        <taxon>Stramenopiles</taxon>
        <taxon>Oomycota</taxon>
        <taxon>Saprolegniomycetes</taxon>
        <taxon>Saprolegniales</taxon>
        <taxon>Verrucalvaceae</taxon>
        <taxon>Aphanomyces</taxon>
    </lineage>
</organism>
<protein>
    <recommendedName>
        <fullName evidence="4">Helitron helicase-like domain-containing protein</fullName>
    </recommendedName>
</protein>
<evidence type="ECO:0000313" key="2">
    <source>
        <dbReference type="EMBL" id="RLO04925.1"/>
    </source>
</evidence>
<feature type="non-terminal residue" evidence="2">
    <location>
        <position position="463"/>
    </location>
</feature>
<accession>A0A9X8DWV5</accession>
<proteinExistence type="predicted"/>
<comment type="caution">
    <text evidence="2">The sequence shown here is derived from an EMBL/GenBank/DDBJ whole genome shotgun (WGS) entry which is preliminary data.</text>
</comment>
<sequence length="463" mass="52388">MGGVETYSRRSVPQAQPTADMVLHQTPKRLASGPESGTRSAKRPKTQWVSNATYRGEDKETVLNRQRYRRDQLRIAKAKLAASAAKKKEYRQTKRVKKSQTHPADERPLVEDFLIEFVPVQPPIIPEGPAMSREEMAALDVELNPQSTAIHREVQFIEEALHDIDLGEDPPFLPQDPVQYAIQVRPPCRNPVNYVGRQSYEVFEEGGHTRLHVPGKMKTCPHCRAKLTPRDYKNLPFCLKGKHSGSGPKTYCIQGQLTHNIGPLQPCLNRSGNLRQPSFAKIYVHTSEEQLQHRRNMFPAFSSRYTATIQRVMDLHHPLARTYATAKERLRRAEADGTSGGNLQIVLKAVGGAQARTHNLPTVAQLAVIMEGDGSEPTEGRHVVLQSLNSNRFTTIRETNPLHDALQFPLLFPMGGPGWEYTMTKTDGKSLSLRAFFNYWLQERDGDDFSDMLHRSSMLFKMY</sequence>
<dbReference type="PANTHER" id="PTHR45786:SF74">
    <property type="entry name" value="ATP-DEPENDENT DNA HELICASE"/>
    <property type="match status" value="1"/>
</dbReference>
<evidence type="ECO:0000256" key="1">
    <source>
        <dbReference type="SAM" id="MobiDB-lite"/>
    </source>
</evidence>
<dbReference type="AlphaFoldDB" id="A0A9X8DWV5"/>
<reference evidence="2 3" key="1">
    <citation type="journal article" date="2018" name="J. Invertebr. Pathol.">
        <title>New genotyping method for the causative agent of crayfish plague (Aphanomyces astaci) based on whole genome data.</title>
        <authorList>
            <person name="Minardi D."/>
            <person name="Studholme D.J."/>
            <person name="van der Giezen M."/>
            <person name="Pretto T."/>
            <person name="Oidtmann B."/>
        </authorList>
    </citation>
    <scope>NUCLEOTIDE SEQUENCE [LARGE SCALE GENOMIC DNA]</scope>
    <source>
        <strain evidence="2 3">KB13</strain>
    </source>
</reference>
<evidence type="ECO:0008006" key="4">
    <source>
        <dbReference type="Google" id="ProtNLM"/>
    </source>
</evidence>
<feature type="region of interest" description="Disordered" evidence="1">
    <location>
        <begin position="1"/>
        <end position="56"/>
    </location>
</feature>
<dbReference type="Proteomes" id="UP000275652">
    <property type="component" value="Unassembled WGS sequence"/>
</dbReference>
<evidence type="ECO:0000313" key="3">
    <source>
        <dbReference type="Proteomes" id="UP000275652"/>
    </source>
</evidence>
<feature type="region of interest" description="Disordered" evidence="1">
    <location>
        <begin position="84"/>
        <end position="104"/>
    </location>
</feature>